<evidence type="ECO:0000256" key="8">
    <source>
        <dbReference type="ARBA" id="ARBA00038290"/>
    </source>
</evidence>
<evidence type="ECO:0000256" key="12">
    <source>
        <dbReference type="SAM" id="MobiDB-lite"/>
    </source>
</evidence>
<dbReference type="InterPro" id="IPR005636">
    <property type="entry name" value="DTW"/>
</dbReference>
<evidence type="ECO:0000256" key="2">
    <source>
        <dbReference type="ARBA" id="ARBA00012386"/>
    </source>
</evidence>
<dbReference type="STRING" id="796925.A0A137P3X4"/>
<evidence type="ECO:0000256" key="7">
    <source>
        <dbReference type="ARBA" id="ARBA00037050"/>
    </source>
</evidence>
<feature type="region of interest" description="Disordered" evidence="12">
    <location>
        <begin position="260"/>
        <end position="285"/>
    </location>
</feature>
<dbReference type="EC" id="2.5.1.25" evidence="2"/>
<keyword evidence="6" id="KW-0539">Nucleus</keyword>
<evidence type="ECO:0000259" key="13">
    <source>
        <dbReference type="SMART" id="SM01144"/>
    </source>
</evidence>
<keyword evidence="15" id="KW-1185">Reference proteome</keyword>
<dbReference type="OMA" id="VNAWGLN"/>
<dbReference type="Proteomes" id="UP000070444">
    <property type="component" value="Unassembled WGS sequence"/>
</dbReference>
<dbReference type="InterPro" id="IPR051521">
    <property type="entry name" value="tRNA_Mod/Golgi_Maint"/>
</dbReference>
<evidence type="ECO:0000256" key="11">
    <source>
        <dbReference type="ARBA" id="ARBA00048718"/>
    </source>
</evidence>
<dbReference type="GO" id="GO:0008033">
    <property type="term" value="P:tRNA processing"/>
    <property type="evidence" value="ECO:0007669"/>
    <property type="project" value="UniProtKB-KW"/>
</dbReference>
<accession>A0A137P3X4</accession>
<dbReference type="GO" id="GO:0005634">
    <property type="term" value="C:nucleus"/>
    <property type="evidence" value="ECO:0007669"/>
    <property type="project" value="UniProtKB-SubCell"/>
</dbReference>
<dbReference type="AlphaFoldDB" id="A0A137P3X4"/>
<feature type="domain" description="DTW" evidence="13">
    <location>
        <begin position="26"/>
        <end position="236"/>
    </location>
</feature>
<evidence type="ECO:0000313" key="15">
    <source>
        <dbReference type="Proteomes" id="UP000070444"/>
    </source>
</evidence>
<evidence type="ECO:0000256" key="6">
    <source>
        <dbReference type="ARBA" id="ARBA00023242"/>
    </source>
</evidence>
<feature type="compositionally biased region" description="Basic and acidic residues" evidence="12">
    <location>
        <begin position="272"/>
        <end position="285"/>
    </location>
</feature>
<dbReference type="PANTHER" id="PTHR15627">
    <property type="entry name" value="NATURAL KILLER CELL-SPECIFIC ANTIGEN KLIP1"/>
    <property type="match status" value="1"/>
</dbReference>
<dbReference type="Pfam" id="PF03942">
    <property type="entry name" value="DTW"/>
    <property type="match status" value="1"/>
</dbReference>
<evidence type="ECO:0000256" key="4">
    <source>
        <dbReference type="ARBA" id="ARBA00022691"/>
    </source>
</evidence>
<gene>
    <name evidence="14" type="ORF">CONCODRAFT_79178</name>
</gene>
<reference evidence="14 15" key="1">
    <citation type="journal article" date="2015" name="Genome Biol. Evol.">
        <title>Phylogenomic analyses indicate that early fungi evolved digesting cell walls of algal ancestors of land plants.</title>
        <authorList>
            <person name="Chang Y."/>
            <person name="Wang S."/>
            <person name="Sekimoto S."/>
            <person name="Aerts A.L."/>
            <person name="Choi C."/>
            <person name="Clum A."/>
            <person name="LaButti K.M."/>
            <person name="Lindquist E.A."/>
            <person name="Yee Ngan C."/>
            <person name="Ohm R.A."/>
            <person name="Salamov A.A."/>
            <person name="Grigoriev I.V."/>
            <person name="Spatafora J.W."/>
            <person name="Berbee M.L."/>
        </authorList>
    </citation>
    <scope>NUCLEOTIDE SEQUENCE [LARGE SCALE GENOMIC DNA]</scope>
    <source>
        <strain evidence="14 15">NRRL 28638</strain>
    </source>
</reference>
<evidence type="ECO:0000256" key="5">
    <source>
        <dbReference type="ARBA" id="ARBA00022694"/>
    </source>
</evidence>
<dbReference type="PANTHER" id="PTHR15627:SF8">
    <property type="entry name" value="TRNA-URIDINE AMINOCARBOXYPROPYLTRANSFERASE 1"/>
    <property type="match status" value="1"/>
</dbReference>
<feature type="non-terminal residue" evidence="14">
    <location>
        <position position="1"/>
    </location>
</feature>
<protein>
    <recommendedName>
        <fullName evidence="9">tRNA-uridine aminocarboxypropyltransferase 1</fullName>
        <ecNumber evidence="2">2.5.1.25</ecNumber>
    </recommendedName>
    <alternativeName>
        <fullName evidence="10">DTW domain-containing protein 1</fullName>
    </alternativeName>
</protein>
<evidence type="ECO:0000256" key="1">
    <source>
        <dbReference type="ARBA" id="ARBA00004123"/>
    </source>
</evidence>
<comment type="catalytic activity">
    <reaction evidence="11">
        <text>a uridine in tRNA + S-adenosyl-L-methionine = a 3-[(3S)-3-amino-3-carboxypropyl]uridine in tRNA + S-methyl-5'-thioadenosine + H(+)</text>
        <dbReference type="Rhea" id="RHEA:62432"/>
        <dbReference type="Rhea" id="RHEA-COMP:13339"/>
        <dbReference type="Rhea" id="RHEA-COMP:16092"/>
        <dbReference type="ChEBI" id="CHEBI:15378"/>
        <dbReference type="ChEBI" id="CHEBI:17509"/>
        <dbReference type="ChEBI" id="CHEBI:59789"/>
        <dbReference type="ChEBI" id="CHEBI:65315"/>
        <dbReference type="ChEBI" id="CHEBI:82930"/>
        <dbReference type="EC" id="2.5.1.25"/>
    </reaction>
</comment>
<name>A0A137P3X4_CONC2</name>
<comment type="subcellular location">
    <subcellularLocation>
        <location evidence="1">Nucleus</location>
    </subcellularLocation>
</comment>
<evidence type="ECO:0000256" key="9">
    <source>
        <dbReference type="ARBA" id="ARBA00039242"/>
    </source>
</evidence>
<dbReference type="GO" id="GO:0016432">
    <property type="term" value="F:tRNA-uridine aminocarboxypropyltransferase activity"/>
    <property type="evidence" value="ECO:0007669"/>
    <property type="project" value="UniProtKB-EC"/>
</dbReference>
<keyword evidence="5" id="KW-0819">tRNA processing</keyword>
<comment type="function">
    <text evidence="7">Catalyzes the formation of 3-(3-amino-3-carboxypropyl)uridine (acp3U) at position 20 in the D-loop of several cytoplasmic tRNAs (acp3U(20)).</text>
</comment>
<evidence type="ECO:0000256" key="10">
    <source>
        <dbReference type="ARBA" id="ARBA00042508"/>
    </source>
</evidence>
<feature type="compositionally biased region" description="Polar residues" evidence="12">
    <location>
        <begin position="261"/>
        <end position="271"/>
    </location>
</feature>
<proteinExistence type="inferred from homology"/>
<dbReference type="EMBL" id="KQ964525">
    <property type="protein sequence ID" value="KXN69732.1"/>
    <property type="molecule type" value="Genomic_DNA"/>
</dbReference>
<evidence type="ECO:0000256" key="3">
    <source>
        <dbReference type="ARBA" id="ARBA00022679"/>
    </source>
</evidence>
<dbReference type="OrthoDB" id="660555at2759"/>
<comment type="similarity">
    <text evidence="8">Belongs to the TDD superfamily. DTWD1 family.</text>
</comment>
<evidence type="ECO:0000313" key="14">
    <source>
        <dbReference type="EMBL" id="KXN69732.1"/>
    </source>
</evidence>
<keyword evidence="4" id="KW-0949">S-adenosyl-L-methionine</keyword>
<sequence>LENLPDTSKLNDCTERSPCPKCNRSVKFFCYKCLIPVGMKPEDLPELDPLPTHLDIIKHNKEVDGKSTALHAKILAPKSVSIWSYPDDLPEVENPENCLLLFPGPNSITIEEAMKRIKEKNSKNKEEVQSSEETSNTNNAKIERIVVIDGTWSQANAMVLYSPLISKFQKVQFTYPYTTTFWRYQKFSENYLATIEAIYFFYREYLNFSEIKYDLNLDNILYFYKYFYDLIQDRYNNNRGLKFCHRHKGFVKYRDGEEGETTATNSEVNSDADTKEETVKKTKLN</sequence>
<organism evidence="14 15">
    <name type="scientific">Conidiobolus coronatus (strain ATCC 28846 / CBS 209.66 / NRRL 28638)</name>
    <name type="common">Delacroixia coronata</name>
    <dbReference type="NCBI Taxonomy" id="796925"/>
    <lineage>
        <taxon>Eukaryota</taxon>
        <taxon>Fungi</taxon>
        <taxon>Fungi incertae sedis</taxon>
        <taxon>Zoopagomycota</taxon>
        <taxon>Entomophthoromycotina</taxon>
        <taxon>Entomophthoromycetes</taxon>
        <taxon>Entomophthorales</taxon>
        <taxon>Ancylistaceae</taxon>
        <taxon>Conidiobolus</taxon>
    </lineage>
</organism>
<keyword evidence="3" id="KW-0808">Transferase</keyword>
<dbReference type="SMART" id="SM01144">
    <property type="entry name" value="DTW"/>
    <property type="match status" value="1"/>
</dbReference>